<protein>
    <submittedName>
        <fullName evidence="9">MFS transporter</fullName>
    </submittedName>
</protein>
<gene>
    <name evidence="9" type="ORF">ACFPCY_12790</name>
</gene>
<dbReference type="Gene3D" id="1.20.1720.10">
    <property type="entry name" value="Multidrug resistance protein D"/>
    <property type="match status" value="1"/>
</dbReference>
<proteinExistence type="predicted"/>
<dbReference type="SUPFAM" id="SSF103473">
    <property type="entry name" value="MFS general substrate transporter"/>
    <property type="match status" value="1"/>
</dbReference>
<feature type="transmembrane region" description="Helical" evidence="7">
    <location>
        <begin position="47"/>
        <end position="64"/>
    </location>
</feature>
<reference evidence="10" key="1">
    <citation type="journal article" date="2019" name="Int. J. Syst. Evol. Microbiol.">
        <title>The Global Catalogue of Microorganisms (GCM) 10K type strain sequencing project: providing services to taxonomists for standard genome sequencing and annotation.</title>
        <authorList>
            <consortium name="The Broad Institute Genomics Platform"/>
            <consortium name="The Broad Institute Genome Sequencing Center for Infectious Disease"/>
            <person name="Wu L."/>
            <person name="Ma J."/>
        </authorList>
    </citation>
    <scope>NUCLEOTIDE SEQUENCE [LARGE SCALE GENOMIC DNA]</scope>
    <source>
        <strain evidence="10">KLKA75</strain>
    </source>
</reference>
<feature type="transmembrane region" description="Helical" evidence="7">
    <location>
        <begin position="285"/>
        <end position="306"/>
    </location>
</feature>
<feature type="transmembrane region" description="Helical" evidence="7">
    <location>
        <begin position="412"/>
        <end position="432"/>
    </location>
</feature>
<evidence type="ECO:0000256" key="4">
    <source>
        <dbReference type="ARBA" id="ARBA00022989"/>
    </source>
</evidence>
<evidence type="ECO:0000259" key="8">
    <source>
        <dbReference type="PROSITE" id="PS50850"/>
    </source>
</evidence>
<feature type="transmembrane region" description="Helical" evidence="7">
    <location>
        <begin position="372"/>
        <end position="391"/>
    </location>
</feature>
<dbReference type="Proteomes" id="UP001595872">
    <property type="component" value="Unassembled WGS sequence"/>
</dbReference>
<evidence type="ECO:0000256" key="5">
    <source>
        <dbReference type="ARBA" id="ARBA00023136"/>
    </source>
</evidence>
<evidence type="ECO:0000256" key="6">
    <source>
        <dbReference type="SAM" id="MobiDB-lite"/>
    </source>
</evidence>
<dbReference type="PANTHER" id="PTHR42718">
    <property type="entry name" value="MAJOR FACILITATOR SUPERFAMILY MULTIDRUG TRANSPORTER MFSC"/>
    <property type="match status" value="1"/>
</dbReference>
<evidence type="ECO:0000313" key="9">
    <source>
        <dbReference type="EMBL" id="MFC4908204.1"/>
    </source>
</evidence>
<dbReference type="InterPro" id="IPR020846">
    <property type="entry name" value="MFS_dom"/>
</dbReference>
<name>A0ABV9TXK5_9ACTN</name>
<feature type="transmembrane region" description="Helical" evidence="7">
    <location>
        <begin position="247"/>
        <end position="264"/>
    </location>
</feature>
<evidence type="ECO:0000313" key="10">
    <source>
        <dbReference type="Proteomes" id="UP001595872"/>
    </source>
</evidence>
<evidence type="ECO:0000256" key="2">
    <source>
        <dbReference type="ARBA" id="ARBA00022448"/>
    </source>
</evidence>
<evidence type="ECO:0000256" key="3">
    <source>
        <dbReference type="ARBA" id="ARBA00022692"/>
    </source>
</evidence>
<dbReference type="RefSeq" id="WP_378254598.1">
    <property type="nucleotide sequence ID" value="NZ_JBHSIT010000003.1"/>
</dbReference>
<comment type="caution">
    <text evidence="9">The sequence shown here is derived from an EMBL/GenBank/DDBJ whole genome shotgun (WGS) entry which is preliminary data.</text>
</comment>
<keyword evidence="3 7" id="KW-0812">Transmembrane</keyword>
<keyword evidence="10" id="KW-1185">Reference proteome</keyword>
<accession>A0ABV9TXK5</accession>
<dbReference type="EMBL" id="JBHSIT010000003">
    <property type="protein sequence ID" value="MFC4908204.1"/>
    <property type="molecule type" value="Genomic_DNA"/>
</dbReference>
<dbReference type="Pfam" id="PF07690">
    <property type="entry name" value="MFS_1"/>
    <property type="match status" value="1"/>
</dbReference>
<keyword evidence="4 7" id="KW-1133">Transmembrane helix</keyword>
<organism evidence="9 10">
    <name type="scientific">Actinomadura gamaensis</name>
    <dbReference type="NCBI Taxonomy" id="1763541"/>
    <lineage>
        <taxon>Bacteria</taxon>
        <taxon>Bacillati</taxon>
        <taxon>Actinomycetota</taxon>
        <taxon>Actinomycetes</taxon>
        <taxon>Streptosporangiales</taxon>
        <taxon>Thermomonosporaceae</taxon>
        <taxon>Actinomadura</taxon>
    </lineage>
</organism>
<keyword evidence="5 7" id="KW-0472">Membrane</keyword>
<feature type="domain" description="Major facilitator superfamily (MFS) profile" evidence="8">
    <location>
        <begin position="10"/>
        <end position="467"/>
    </location>
</feature>
<dbReference type="InterPro" id="IPR011701">
    <property type="entry name" value="MFS"/>
</dbReference>
<dbReference type="InterPro" id="IPR036259">
    <property type="entry name" value="MFS_trans_sf"/>
</dbReference>
<dbReference type="PANTHER" id="PTHR42718:SF9">
    <property type="entry name" value="MAJOR FACILITATOR SUPERFAMILY MULTIDRUG TRANSPORTER MFSC"/>
    <property type="match status" value="1"/>
</dbReference>
<feature type="transmembrane region" description="Helical" evidence="7">
    <location>
        <begin position="349"/>
        <end position="366"/>
    </location>
</feature>
<evidence type="ECO:0000256" key="7">
    <source>
        <dbReference type="SAM" id="Phobius"/>
    </source>
</evidence>
<feature type="transmembrane region" description="Helical" evidence="7">
    <location>
        <begin position="220"/>
        <end position="241"/>
    </location>
</feature>
<dbReference type="Gene3D" id="1.20.1250.20">
    <property type="entry name" value="MFS general substrate transporter like domains"/>
    <property type="match status" value="1"/>
</dbReference>
<feature type="region of interest" description="Disordered" evidence="6">
    <location>
        <begin position="467"/>
        <end position="494"/>
    </location>
</feature>
<feature type="transmembrane region" description="Helical" evidence="7">
    <location>
        <begin position="318"/>
        <end position="337"/>
    </location>
</feature>
<feature type="transmembrane region" description="Helical" evidence="7">
    <location>
        <begin position="76"/>
        <end position="95"/>
    </location>
</feature>
<dbReference type="PROSITE" id="PS50850">
    <property type="entry name" value="MFS"/>
    <property type="match status" value="1"/>
</dbReference>
<feature type="transmembrane region" description="Helical" evidence="7">
    <location>
        <begin position="134"/>
        <end position="161"/>
    </location>
</feature>
<evidence type="ECO:0000256" key="1">
    <source>
        <dbReference type="ARBA" id="ARBA00004651"/>
    </source>
</evidence>
<keyword evidence="2" id="KW-0813">Transport</keyword>
<feature type="transmembrane region" description="Helical" evidence="7">
    <location>
        <begin position="101"/>
        <end position="122"/>
    </location>
</feature>
<feature type="transmembrane region" description="Helical" evidence="7">
    <location>
        <begin position="444"/>
        <end position="461"/>
    </location>
</feature>
<feature type="transmembrane region" description="Helical" evidence="7">
    <location>
        <begin position="167"/>
        <end position="187"/>
    </location>
</feature>
<feature type="transmembrane region" description="Helical" evidence="7">
    <location>
        <begin position="12"/>
        <end position="35"/>
    </location>
</feature>
<comment type="subcellular location">
    <subcellularLocation>
        <location evidence="1">Cell membrane</location>
        <topology evidence="1">Multi-pass membrane protein</topology>
    </subcellularLocation>
</comment>
<sequence length="494" mass="50359">MAEGGFDRRLIAPMILGSVLNPINSSMLAVALIPIGRAFDVSPAQTAWLVTGLYLATAVGQPVIGRLVDAFGPRPLYLAGTALVGLAGLVGAVAPDLGVLILSRVLLGFGTSAAFPASMALLRAESDRTGRSSPAGVLAALSASAQVTAVVGPTLGGLLIGLGGWRLIFTINVPLSVACLVLGALWLPRRPRAASGAGTASGASGASPAHGTSGGGAARGAIDVSGIALFAVTLTAFMLFLMRPRPSGWYLVVITLAAGAAFALRELRTADPFIDLRVLRGNGPLLATYLRQFLAYTTSYAFLYGFTQWLEEGRGLSASGAGLLLLPLSLSAIAVTAITGRRAEVRGKLLAGSLVQVAGVAALLLLHVSSPVWALVAVGAVIGVPQGLTGLANQNAMYAQADPERIGSSAGLLRTFMYLGALAASAADAAVFPRGATTTGLHHMAWLLVGTAVLFLVTTLADRSLARVGRQDEDEPGRAAEDGPAVTAEGTSRR</sequence>